<dbReference type="AlphaFoldDB" id="A0A7S3B5C9"/>
<organism evidence="7">
    <name type="scientific">Haptolina ericina</name>
    <dbReference type="NCBI Taxonomy" id="156174"/>
    <lineage>
        <taxon>Eukaryota</taxon>
        <taxon>Haptista</taxon>
        <taxon>Haptophyta</taxon>
        <taxon>Prymnesiophyceae</taxon>
        <taxon>Prymnesiales</taxon>
        <taxon>Prymnesiaceae</taxon>
        <taxon>Haptolina</taxon>
    </lineage>
</organism>
<keyword evidence="4" id="KW-1133">Transmembrane helix</keyword>
<protein>
    <recommendedName>
        <fullName evidence="6">EamA domain-containing protein</fullName>
    </recommendedName>
</protein>
<evidence type="ECO:0000256" key="5">
    <source>
        <dbReference type="ARBA" id="ARBA00023136"/>
    </source>
</evidence>
<dbReference type="InterPro" id="IPR051258">
    <property type="entry name" value="Diverse_Substrate_Transporter"/>
</dbReference>
<evidence type="ECO:0000256" key="2">
    <source>
        <dbReference type="ARBA" id="ARBA00022475"/>
    </source>
</evidence>
<dbReference type="GO" id="GO:0005886">
    <property type="term" value="C:plasma membrane"/>
    <property type="evidence" value="ECO:0007669"/>
    <property type="project" value="UniProtKB-SubCell"/>
</dbReference>
<evidence type="ECO:0000313" key="7">
    <source>
        <dbReference type="EMBL" id="CAE0123016.1"/>
    </source>
</evidence>
<proteinExistence type="predicted"/>
<evidence type="ECO:0000256" key="3">
    <source>
        <dbReference type="ARBA" id="ARBA00022692"/>
    </source>
</evidence>
<evidence type="ECO:0000256" key="1">
    <source>
        <dbReference type="ARBA" id="ARBA00004651"/>
    </source>
</evidence>
<evidence type="ECO:0000259" key="6">
    <source>
        <dbReference type="Pfam" id="PF00892"/>
    </source>
</evidence>
<dbReference type="Pfam" id="PF00892">
    <property type="entry name" value="EamA"/>
    <property type="match status" value="1"/>
</dbReference>
<reference evidence="7" key="1">
    <citation type="submission" date="2021-01" db="EMBL/GenBank/DDBJ databases">
        <authorList>
            <person name="Corre E."/>
            <person name="Pelletier E."/>
            <person name="Niang G."/>
            <person name="Scheremetjew M."/>
            <person name="Finn R."/>
            <person name="Kale V."/>
            <person name="Holt S."/>
            <person name="Cochrane G."/>
            <person name="Meng A."/>
            <person name="Brown T."/>
            <person name="Cohen L."/>
        </authorList>
    </citation>
    <scope>NUCLEOTIDE SEQUENCE</scope>
    <source>
        <strain evidence="7">CCMP281</strain>
    </source>
</reference>
<dbReference type="InterPro" id="IPR000620">
    <property type="entry name" value="EamA_dom"/>
</dbReference>
<dbReference type="InterPro" id="IPR037185">
    <property type="entry name" value="EmrE-like"/>
</dbReference>
<keyword evidence="5" id="KW-0472">Membrane</keyword>
<comment type="subcellular location">
    <subcellularLocation>
        <location evidence="1">Cell membrane</location>
        <topology evidence="1">Multi-pass membrane protein</topology>
    </subcellularLocation>
</comment>
<evidence type="ECO:0000256" key="4">
    <source>
        <dbReference type="ARBA" id="ARBA00022989"/>
    </source>
</evidence>
<dbReference type="EMBL" id="HBHX01042765">
    <property type="protein sequence ID" value="CAE0123016.1"/>
    <property type="molecule type" value="Transcribed_RNA"/>
</dbReference>
<keyword evidence="3" id="KW-0812">Transmembrane</keyword>
<gene>
    <name evidence="7" type="ORF">HERI1096_LOCUS23718</name>
</gene>
<dbReference type="PANTHER" id="PTHR42920:SF5">
    <property type="entry name" value="EAMA DOMAIN-CONTAINING PROTEIN"/>
    <property type="match status" value="1"/>
</dbReference>
<name>A0A7S3B5C9_9EUKA</name>
<keyword evidence="2" id="KW-1003">Cell membrane</keyword>
<dbReference type="Gene3D" id="1.10.3730.20">
    <property type="match status" value="1"/>
</dbReference>
<dbReference type="SUPFAM" id="SSF103481">
    <property type="entry name" value="Multidrug resistance efflux transporter EmrE"/>
    <property type="match status" value="1"/>
</dbReference>
<sequence length="167" mass="16860">MEVLDDDEAALPLTIWQLVAMLVATSAWFAQGALTGGPGGSGVGEWLASLQTLNGAEPTLLPAIAWMGLVSGAAVLWGETIILREVPSTEAGVIFATEPVWAAAFAALLLHDAISPNEIAGGGAIVLGCLALQLPADVVLRLVGRGTAAADAAAVDAADPSEPKLPM</sequence>
<accession>A0A7S3B5C9</accession>
<dbReference type="PANTHER" id="PTHR42920">
    <property type="entry name" value="OS03G0707200 PROTEIN-RELATED"/>
    <property type="match status" value="1"/>
</dbReference>
<feature type="domain" description="EamA" evidence="6">
    <location>
        <begin position="42"/>
        <end position="131"/>
    </location>
</feature>